<feature type="domain" description="AAA+ ATPase" evidence="2">
    <location>
        <begin position="51"/>
        <end position="236"/>
    </location>
</feature>
<protein>
    <submittedName>
        <fullName evidence="3">TniB family NTP-binding protein</fullName>
    </submittedName>
</protein>
<comment type="caution">
    <text evidence="3">The sequence shown here is derived from an EMBL/GenBank/DDBJ whole genome shotgun (WGS) entry which is preliminary data.</text>
</comment>
<dbReference type="Gene3D" id="3.40.50.300">
    <property type="entry name" value="P-loop containing nucleotide triphosphate hydrolases"/>
    <property type="match status" value="1"/>
</dbReference>
<evidence type="ECO:0000259" key="2">
    <source>
        <dbReference type="SMART" id="SM00382"/>
    </source>
</evidence>
<dbReference type="RefSeq" id="WP_275711377.1">
    <property type="nucleotide sequence ID" value="NZ_JAKLTN010000002.1"/>
</dbReference>
<reference evidence="3" key="1">
    <citation type="submission" date="2022-01" db="EMBL/GenBank/DDBJ databases">
        <authorList>
            <person name="Jo J.-H."/>
            <person name="Im W.-T."/>
        </authorList>
    </citation>
    <scope>NUCLEOTIDE SEQUENCE</scope>
    <source>
        <strain evidence="3">XY25</strain>
    </source>
</reference>
<sequence length="384" mass="43440">MNNTHIHPFPIELLDATIESRVKYFRNFYIDHPNLQCCYEHAMSAINSACGPKIVLVTGPTGAGKTTLARKIYKALQNQYRDQMEKEPGTVPVAGFNAIPPNGSSFNWKDFYVRLLERHGDVLTNRKMLIPRQHDLFEGMSAPLPIERSTTEALRRATEKTLQNRKTKVLIIDEGHHILMVNDPKRLEFQFEALKSLTIESNVVIVLVGTYKLLAIRDQSGQLVRRSEIVHFPRYRSQIEGELENFTLALKELMGQLPLPPPPIIDNKMAQYYFAKSAGSIGILKDWLARCLEYALIRGKRTITREFAEEFALSNKSLITIIDEAIDGEIALEDTSFDAVRALLYRIGSGKISAPSKQPATKRPAKVGERKPTRDKTGDDHGKR</sequence>
<dbReference type="InterPro" id="IPR049945">
    <property type="entry name" value="AAA_22"/>
</dbReference>
<evidence type="ECO:0000313" key="4">
    <source>
        <dbReference type="Proteomes" id="UP001165384"/>
    </source>
</evidence>
<dbReference type="Pfam" id="PF13401">
    <property type="entry name" value="AAA_22"/>
    <property type="match status" value="1"/>
</dbReference>
<evidence type="ECO:0000313" key="3">
    <source>
        <dbReference type="EMBL" id="MCG2578048.1"/>
    </source>
</evidence>
<evidence type="ECO:0000256" key="1">
    <source>
        <dbReference type="SAM" id="MobiDB-lite"/>
    </source>
</evidence>
<dbReference type="SUPFAM" id="SSF52540">
    <property type="entry name" value="P-loop containing nucleoside triphosphate hydrolases"/>
    <property type="match status" value="1"/>
</dbReference>
<dbReference type="InterPro" id="IPR003593">
    <property type="entry name" value="AAA+_ATPase"/>
</dbReference>
<accession>A0ABS9K4H5</accession>
<feature type="region of interest" description="Disordered" evidence="1">
    <location>
        <begin position="352"/>
        <end position="384"/>
    </location>
</feature>
<dbReference type="EMBL" id="JAKLTN010000002">
    <property type="protein sequence ID" value="MCG2578048.1"/>
    <property type="molecule type" value="Genomic_DNA"/>
</dbReference>
<keyword evidence="4" id="KW-1185">Reference proteome</keyword>
<dbReference type="InterPro" id="IPR027417">
    <property type="entry name" value="P-loop_NTPase"/>
</dbReference>
<proteinExistence type="predicted"/>
<dbReference type="SMART" id="SM00382">
    <property type="entry name" value="AAA"/>
    <property type="match status" value="1"/>
</dbReference>
<dbReference type="Proteomes" id="UP001165384">
    <property type="component" value="Unassembled WGS sequence"/>
</dbReference>
<name>A0ABS9K4H5_9RHOO</name>
<gene>
    <name evidence="3" type="ORF">LZ012_13720</name>
</gene>
<feature type="compositionally biased region" description="Basic and acidic residues" evidence="1">
    <location>
        <begin position="366"/>
        <end position="384"/>
    </location>
</feature>
<organism evidence="3 4">
    <name type="scientific">Dechloromonas hankyongensis</name>
    <dbReference type="NCBI Taxonomy" id="2908002"/>
    <lineage>
        <taxon>Bacteria</taxon>
        <taxon>Pseudomonadati</taxon>
        <taxon>Pseudomonadota</taxon>
        <taxon>Betaproteobacteria</taxon>
        <taxon>Rhodocyclales</taxon>
        <taxon>Azonexaceae</taxon>
        <taxon>Dechloromonas</taxon>
    </lineage>
</organism>